<dbReference type="InterPro" id="IPR050288">
    <property type="entry name" value="Cellulose_deg_GH3"/>
</dbReference>
<keyword evidence="10" id="KW-0624">Polysaccharide degradation</keyword>
<evidence type="ECO:0000256" key="2">
    <source>
        <dbReference type="ARBA" id="ARBA00004987"/>
    </source>
</evidence>
<gene>
    <name evidence="12" type="ORF">ASPCAL05079</name>
</gene>
<dbReference type="OrthoDB" id="4361466at2759"/>
<dbReference type="Proteomes" id="UP000054771">
    <property type="component" value="Unassembled WGS sequence"/>
</dbReference>
<comment type="similarity">
    <text evidence="3">Belongs to the glycosyl hydrolase 3 family.</text>
</comment>
<dbReference type="AlphaFoldDB" id="A0A0U5FYT3"/>
<dbReference type="InterPro" id="IPR026891">
    <property type="entry name" value="Fn3-like"/>
</dbReference>
<evidence type="ECO:0000256" key="5">
    <source>
        <dbReference type="ARBA" id="ARBA00022801"/>
    </source>
</evidence>
<protein>
    <recommendedName>
        <fullName evidence="4">beta-glucosidase</fullName>
        <ecNumber evidence="4">3.2.1.21</ecNumber>
    </recommendedName>
</protein>
<evidence type="ECO:0000256" key="1">
    <source>
        <dbReference type="ARBA" id="ARBA00000448"/>
    </source>
</evidence>
<dbReference type="GO" id="GO:0030245">
    <property type="term" value="P:cellulose catabolic process"/>
    <property type="evidence" value="ECO:0007669"/>
    <property type="project" value="UniProtKB-KW"/>
</dbReference>
<dbReference type="SMART" id="SM01217">
    <property type="entry name" value="Fn3_like"/>
    <property type="match status" value="1"/>
</dbReference>
<evidence type="ECO:0000256" key="3">
    <source>
        <dbReference type="ARBA" id="ARBA00005336"/>
    </source>
</evidence>
<keyword evidence="13" id="KW-1185">Reference proteome</keyword>
<keyword evidence="5" id="KW-0378">Hydrolase</keyword>
<evidence type="ECO:0000256" key="9">
    <source>
        <dbReference type="ARBA" id="ARBA00023295"/>
    </source>
</evidence>
<dbReference type="EMBL" id="CDMC01000004">
    <property type="protein sequence ID" value="CEL03943.1"/>
    <property type="molecule type" value="Genomic_DNA"/>
</dbReference>
<comment type="catalytic activity">
    <reaction evidence="1">
        <text>Hydrolysis of terminal, non-reducing beta-D-glucosyl residues with release of beta-D-glucose.</text>
        <dbReference type="EC" id="3.2.1.21"/>
    </reaction>
</comment>
<sequence length="222" mass="24904">MPWSAKAHTLLHAWYGGQETGHGLIDILFGHVNPAARLPMTFPQSVRHTPAYLSFGKSDYTIMYGEGVFIGHRYYEAVDRAPLFYFGHGLSYTTFRYSNLTVPTVFHPDAAFEMTISVDVTNSGSYPGSEVVQVYISDEESSVLRPPRELKAFSKVYVEVGETKTVRLTIDKYALSFWSEEDSSWKAEAGTYVVIFAASADPKCEVARRAFELPGTVYWSKP</sequence>
<dbReference type="Pfam" id="PF14310">
    <property type="entry name" value="Fn3-like"/>
    <property type="match status" value="1"/>
</dbReference>
<accession>A0A0U5FYT3</accession>
<evidence type="ECO:0000313" key="12">
    <source>
        <dbReference type="EMBL" id="CEL03943.1"/>
    </source>
</evidence>
<evidence type="ECO:0000256" key="4">
    <source>
        <dbReference type="ARBA" id="ARBA00012744"/>
    </source>
</evidence>
<dbReference type="InterPro" id="IPR002772">
    <property type="entry name" value="Glyco_hydro_3_C"/>
</dbReference>
<dbReference type="Pfam" id="PF01915">
    <property type="entry name" value="Glyco_hydro_3_C"/>
    <property type="match status" value="1"/>
</dbReference>
<evidence type="ECO:0000256" key="8">
    <source>
        <dbReference type="ARBA" id="ARBA00023277"/>
    </source>
</evidence>
<dbReference type="GO" id="GO:0008422">
    <property type="term" value="F:beta-glucosidase activity"/>
    <property type="evidence" value="ECO:0007669"/>
    <property type="project" value="UniProtKB-EC"/>
</dbReference>
<dbReference type="PANTHER" id="PTHR42715">
    <property type="entry name" value="BETA-GLUCOSIDASE"/>
    <property type="match status" value="1"/>
</dbReference>
<reference evidence="13" key="1">
    <citation type="journal article" date="2016" name="Genome Announc.">
        <title>Draft genome sequences of fungus Aspergillus calidoustus.</title>
        <authorList>
            <person name="Horn F."/>
            <person name="Linde J."/>
            <person name="Mattern D.J."/>
            <person name="Walther G."/>
            <person name="Guthke R."/>
            <person name="Scherlach K."/>
            <person name="Martin K."/>
            <person name="Brakhage A.A."/>
            <person name="Petzke L."/>
            <person name="Valiante V."/>
        </authorList>
    </citation>
    <scope>NUCLEOTIDE SEQUENCE [LARGE SCALE GENOMIC DNA]</scope>
    <source>
        <strain evidence="13">SF006504</strain>
    </source>
</reference>
<evidence type="ECO:0000256" key="7">
    <source>
        <dbReference type="ARBA" id="ARBA00023180"/>
    </source>
</evidence>
<evidence type="ECO:0000313" key="13">
    <source>
        <dbReference type="Proteomes" id="UP000054771"/>
    </source>
</evidence>
<dbReference type="Gene3D" id="3.40.50.1700">
    <property type="entry name" value="Glycoside hydrolase family 3 C-terminal domain"/>
    <property type="match status" value="1"/>
</dbReference>
<proteinExistence type="inferred from homology"/>
<evidence type="ECO:0000259" key="11">
    <source>
        <dbReference type="SMART" id="SM01217"/>
    </source>
</evidence>
<keyword evidence="8" id="KW-0119">Carbohydrate metabolism</keyword>
<organism evidence="12 13">
    <name type="scientific">Aspergillus calidoustus</name>
    <dbReference type="NCBI Taxonomy" id="454130"/>
    <lineage>
        <taxon>Eukaryota</taxon>
        <taxon>Fungi</taxon>
        <taxon>Dikarya</taxon>
        <taxon>Ascomycota</taxon>
        <taxon>Pezizomycotina</taxon>
        <taxon>Eurotiomycetes</taxon>
        <taxon>Eurotiomycetidae</taxon>
        <taxon>Eurotiales</taxon>
        <taxon>Aspergillaceae</taxon>
        <taxon>Aspergillus</taxon>
        <taxon>Aspergillus subgen. Nidulantes</taxon>
    </lineage>
</organism>
<keyword evidence="9" id="KW-0326">Glycosidase</keyword>
<keyword evidence="6" id="KW-0136">Cellulose degradation</keyword>
<feature type="domain" description="Fibronectin type III-like" evidence="11">
    <location>
        <begin position="130"/>
        <end position="200"/>
    </location>
</feature>
<keyword evidence="7" id="KW-0325">Glycoprotein</keyword>
<dbReference type="STRING" id="454130.A0A0U5FYT3"/>
<name>A0A0U5FYT3_ASPCI</name>
<comment type="pathway">
    <text evidence="2">Glycan metabolism; cellulose degradation.</text>
</comment>
<dbReference type="OMA" id="WIGHENV"/>
<dbReference type="PANTHER" id="PTHR42715:SF27">
    <property type="entry name" value="BETA-GLUCOSIDASE-RELATED"/>
    <property type="match status" value="1"/>
</dbReference>
<dbReference type="FunFam" id="2.60.40.10:FF:000495">
    <property type="entry name" value="Periplasmic beta-glucosidase"/>
    <property type="match status" value="1"/>
</dbReference>
<evidence type="ECO:0000256" key="10">
    <source>
        <dbReference type="ARBA" id="ARBA00023326"/>
    </source>
</evidence>
<dbReference type="InterPro" id="IPR013783">
    <property type="entry name" value="Ig-like_fold"/>
</dbReference>
<dbReference type="SUPFAM" id="SSF52279">
    <property type="entry name" value="Beta-D-glucan exohydrolase, C-terminal domain"/>
    <property type="match status" value="1"/>
</dbReference>
<evidence type="ECO:0000256" key="6">
    <source>
        <dbReference type="ARBA" id="ARBA00023001"/>
    </source>
</evidence>
<dbReference type="EC" id="3.2.1.21" evidence="4"/>
<dbReference type="InterPro" id="IPR036881">
    <property type="entry name" value="Glyco_hydro_3_C_sf"/>
</dbReference>
<dbReference type="Gene3D" id="2.60.40.10">
    <property type="entry name" value="Immunoglobulins"/>
    <property type="match status" value="1"/>
</dbReference>